<sequence>MKCYNCSSIGHIRPNFPPIKQSEGSASLNRVISVPDNDLMSPYTFIGEVNGFKMPILRDTGTTIDIVPRNRIRPKMFTGEQIWVQQQLVEKHIYFPLAEVELKGKFGQLKTKAAVVCSQADKGRRLLGNRTVTLLEKDR</sequence>
<dbReference type="Proteomes" id="UP000499080">
    <property type="component" value="Unassembled WGS sequence"/>
</dbReference>
<keyword evidence="2" id="KW-1185">Reference proteome</keyword>
<gene>
    <name evidence="1" type="ORF">AVEN_130141_1</name>
</gene>
<reference evidence="1 2" key="1">
    <citation type="journal article" date="2019" name="Sci. Rep.">
        <title>Orb-weaving spider Araneus ventricosus genome elucidates the spidroin gene catalogue.</title>
        <authorList>
            <person name="Kono N."/>
            <person name="Nakamura H."/>
            <person name="Ohtoshi R."/>
            <person name="Moran D.A.P."/>
            <person name="Shinohara A."/>
            <person name="Yoshida Y."/>
            <person name="Fujiwara M."/>
            <person name="Mori M."/>
            <person name="Tomita M."/>
            <person name="Arakawa K."/>
        </authorList>
    </citation>
    <scope>NUCLEOTIDE SEQUENCE [LARGE SCALE GENOMIC DNA]</scope>
</reference>
<evidence type="ECO:0000313" key="1">
    <source>
        <dbReference type="EMBL" id="GBN55193.1"/>
    </source>
</evidence>
<comment type="caution">
    <text evidence="1">The sequence shown here is derived from an EMBL/GenBank/DDBJ whole genome shotgun (WGS) entry which is preliminary data.</text>
</comment>
<organism evidence="1 2">
    <name type="scientific">Araneus ventricosus</name>
    <name type="common">Orbweaver spider</name>
    <name type="synonym">Epeira ventricosa</name>
    <dbReference type="NCBI Taxonomy" id="182803"/>
    <lineage>
        <taxon>Eukaryota</taxon>
        <taxon>Metazoa</taxon>
        <taxon>Ecdysozoa</taxon>
        <taxon>Arthropoda</taxon>
        <taxon>Chelicerata</taxon>
        <taxon>Arachnida</taxon>
        <taxon>Araneae</taxon>
        <taxon>Araneomorphae</taxon>
        <taxon>Entelegynae</taxon>
        <taxon>Araneoidea</taxon>
        <taxon>Araneidae</taxon>
        <taxon>Araneus</taxon>
    </lineage>
</organism>
<name>A0A4Y2PWE6_ARAVE</name>
<dbReference type="EMBL" id="BGPR01135210">
    <property type="protein sequence ID" value="GBN55193.1"/>
    <property type="molecule type" value="Genomic_DNA"/>
</dbReference>
<accession>A0A4Y2PWE6</accession>
<protein>
    <submittedName>
        <fullName evidence="1">Uncharacterized protein</fullName>
    </submittedName>
</protein>
<evidence type="ECO:0000313" key="2">
    <source>
        <dbReference type="Proteomes" id="UP000499080"/>
    </source>
</evidence>
<dbReference type="AlphaFoldDB" id="A0A4Y2PWE6"/>
<proteinExistence type="predicted"/>